<gene>
    <name evidence="2" type="ORF">ACFOGJ_23080</name>
</gene>
<reference evidence="3" key="1">
    <citation type="journal article" date="2019" name="Int. J. Syst. Evol. Microbiol.">
        <title>The Global Catalogue of Microorganisms (GCM) 10K type strain sequencing project: providing services to taxonomists for standard genome sequencing and annotation.</title>
        <authorList>
            <consortium name="The Broad Institute Genomics Platform"/>
            <consortium name="The Broad Institute Genome Sequencing Center for Infectious Disease"/>
            <person name="Wu L."/>
            <person name="Ma J."/>
        </authorList>
    </citation>
    <scope>NUCLEOTIDE SEQUENCE [LARGE SCALE GENOMIC DNA]</scope>
    <source>
        <strain evidence="3">KCTC 42964</strain>
    </source>
</reference>
<dbReference type="Proteomes" id="UP001595528">
    <property type="component" value="Unassembled WGS sequence"/>
</dbReference>
<dbReference type="Pfam" id="PF02538">
    <property type="entry name" value="Hydantoinase_B"/>
    <property type="match status" value="1"/>
</dbReference>
<organism evidence="2 3">
    <name type="scientific">Marinibaculum pumilum</name>
    <dbReference type="NCBI Taxonomy" id="1766165"/>
    <lineage>
        <taxon>Bacteria</taxon>
        <taxon>Pseudomonadati</taxon>
        <taxon>Pseudomonadota</taxon>
        <taxon>Alphaproteobacteria</taxon>
        <taxon>Rhodospirillales</taxon>
        <taxon>Rhodospirillaceae</taxon>
        <taxon>Marinibaculum</taxon>
    </lineage>
</organism>
<feature type="domain" description="Hydantoinase B/oxoprolinase" evidence="1">
    <location>
        <begin position="2"/>
        <end position="533"/>
    </location>
</feature>
<evidence type="ECO:0000313" key="2">
    <source>
        <dbReference type="EMBL" id="MFC3230152.1"/>
    </source>
</evidence>
<evidence type="ECO:0000259" key="1">
    <source>
        <dbReference type="Pfam" id="PF02538"/>
    </source>
</evidence>
<dbReference type="PANTHER" id="PTHR11365:SF23">
    <property type="entry name" value="HYPOTHETICAL 5-OXOPROLINASE (EUROFUNG)-RELATED"/>
    <property type="match status" value="1"/>
</dbReference>
<dbReference type="PANTHER" id="PTHR11365">
    <property type="entry name" value="5-OXOPROLINASE RELATED"/>
    <property type="match status" value="1"/>
</dbReference>
<proteinExistence type="predicted"/>
<protein>
    <submittedName>
        <fullName evidence="2">Hydantoinase B/oxoprolinase family protein</fullName>
    </submittedName>
</protein>
<keyword evidence="3" id="KW-1185">Reference proteome</keyword>
<comment type="caution">
    <text evidence="2">The sequence shown here is derived from an EMBL/GenBank/DDBJ whole genome shotgun (WGS) entry which is preliminary data.</text>
</comment>
<dbReference type="EMBL" id="JBHRTR010000036">
    <property type="protein sequence ID" value="MFC3230152.1"/>
    <property type="molecule type" value="Genomic_DNA"/>
</dbReference>
<dbReference type="InterPro" id="IPR045079">
    <property type="entry name" value="Oxoprolinase-like"/>
</dbReference>
<evidence type="ECO:0000313" key="3">
    <source>
        <dbReference type="Proteomes" id="UP001595528"/>
    </source>
</evidence>
<dbReference type="RefSeq" id="WP_379905045.1">
    <property type="nucleotide sequence ID" value="NZ_JBHRTR010000036.1"/>
</dbReference>
<sequence length="566" mass="62171">MDYVQMNILESTMVSICREMGITLMKTSYSTIFNEALDFTCALADRNGDMIAVAEFCPAQIGGMPLLIKTCVREIPLDQIEEGDVIVHNDPYRGGLHTPEHTFFKPFFVDGRLEGFAVAIGHIAEVGGMVPGGFCGEATEIFHEGLRVPPVKIKRRGQDNEEVWKILLANVRTPRYNYGDLRAMISAVDLGVSRIQQVYGKYGKENVQQTISDLMDYSERRMRAEIENIPDGIYEFADKVEDDGIEDREYDIVVRAHVRGDEIIVDYTGSSKQARGPINATLGVTWSATYNALLHLTDPTIPKNSGCFRPVRVVAPPGTIVNVDYPAPEVGGNTETHPRIAGTVLGALGQAIPHRAMAAEGSTHANFVFGGVDARTEEYFACYDLESNGWGGRSFADGNDSCDSINGNCRITPVEVFETRFPWRMESFELVPDSGGAGKFRGGLGYRKQLLCLNEEITASQMSDRYKLAPWGLHGGKPGGKAATLIQRAGTPEWLTVQQAFNKVSPSKYSNITIRKGDRVILQMPGGGGFGEPTERDPAMIAHDLREGFVTREGAARDYGYSEAAE</sequence>
<dbReference type="InterPro" id="IPR003692">
    <property type="entry name" value="Hydantoinase_B"/>
</dbReference>
<accession>A0ABV7L6B8</accession>
<name>A0ABV7L6B8_9PROT</name>